<protein>
    <recommendedName>
        <fullName evidence="2">histidine kinase</fullName>
        <ecNumber evidence="2">2.7.13.3</ecNumber>
    </recommendedName>
</protein>
<dbReference type="InterPro" id="IPR036890">
    <property type="entry name" value="HATPase_C_sf"/>
</dbReference>
<dbReference type="RefSeq" id="WP_191208501.1">
    <property type="nucleotide sequence ID" value="NZ_BAABKL010000032.1"/>
</dbReference>
<keyword evidence="7" id="KW-1133">Transmembrane helix</keyword>
<proteinExistence type="predicted"/>
<keyword evidence="7" id="KW-0812">Transmembrane</keyword>
<keyword evidence="3" id="KW-0597">Phosphoprotein</keyword>
<evidence type="ECO:0000313" key="9">
    <source>
        <dbReference type="EMBL" id="MBD3931201.1"/>
    </source>
</evidence>
<dbReference type="Gene3D" id="3.30.565.10">
    <property type="entry name" value="Histidine kinase-like ATPase, C-terminal domain"/>
    <property type="match status" value="1"/>
</dbReference>
<feature type="region of interest" description="Disordered" evidence="6">
    <location>
        <begin position="1"/>
        <end position="45"/>
    </location>
</feature>
<dbReference type="InterPro" id="IPR050428">
    <property type="entry name" value="TCS_sensor_his_kinase"/>
</dbReference>
<accession>A0A927ICF7</accession>
<comment type="catalytic activity">
    <reaction evidence="1">
        <text>ATP + protein L-histidine = ADP + protein N-phospho-L-histidine.</text>
        <dbReference type="EC" id="2.7.13.3"/>
    </reaction>
</comment>
<keyword evidence="7" id="KW-0472">Membrane</keyword>
<dbReference type="Proteomes" id="UP000632289">
    <property type="component" value="Unassembled WGS sequence"/>
</dbReference>
<dbReference type="SUPFAM" id="SSF55874">
    <property type="entry name" value="ATPase domain of HSP90 chaperone/DNA topoisomerase II/histidine kinase"/>
    <property type="match status" value="1"/>
</dbReference>
<feature type="region of interest" description="Disordered" evidence="6">
    <location>
        <begin position="420"/>
        <end position="574"/>
    </location>
</feature>
<evidence type="ECO:0000256" key="2">
    <source>
        <dbReference type="ARBA" id="ARBA00012438"/>
    </source>
</evidence>
<reference evidence="9" key="1">
    <citation type="submission" date="2020-09" db="EMBL/GenBank/DDBJ databases">
        <title>Secondary metabolite and genome analysis of marine Streptomyces chumphonensis KK1-2T.</title>
        <authorList>
            <person name="Phongsopitanun W."/>
            <person name="Kanchanasin P."/>
            <person name="Pittayakhajonwut P."/>
            <person name="Suwanborirux K."/>
            <person name="Tanasupawat S."/>
        </authorList>
    </citation>
    <scope>NUCLEOTIDE SEQUENCE</scope>
    <source>
        <strain evidence="9">KK1-2</strain>
    </source>
</reference>
<feature type="compositionally biased region" description="Low complexity" evidence="6">
    <location>
        <begin position="473"/>
        <end position="483"/>
    </location>
</feature>
<dbReference type="EMBL" id="JACXYU010000002">
    <property type="protein sequence ID" value="MBD3931201.1"/>
    <property type="molecule type" value="Genomic_DNA"/>
</dbReference>
<evidence type="ECO:0000256" key="1">
    <source>
        <dbReference type="ARBA" id="ARBA00000085"/>
    </source>
</evidence>
<evidence type="ECO:0000313" key="10">
    <source>
        <dbReference type="Proteomes" id="UP000632289"/>
    </source>
</evidence>
<feature type="domain" description="Histidine kinase/HSP90-like ATPase" evidence="8">
    <location>
        <begin position="307"/>
        <end position="414"/>
    </location>
</feature>
<evidence type="ECO:0000256" key="7">
    <source>
        <dbReference type="SAM" id="Phobius"/>
    </source>
</evidence>
<evidence type="ECO:0000256" key="5">
    <source>
        <dbReference type="ARBA" id="ARBA00022777"/>
    </source>
</evidence>
<dbReference type="GO" id="GO:0000160">
    <property type="term" value="P:phosphorelay signal transduction system"/>
    <property type="evidence" value="ECO:0007669"/>
    <property type="project" value="TreeGrafter"/>
</dbReference>
<dbReference type="GO" id="GO:0004673">
    <property type="term" value="F:protein histidine kinase activity"/>
    <property type="evidence" value="ECO:0007669"/>
    <property type="project" value="UniProtKB-EC"/>
</dbReference>
<feature type="compositionally biased region" description="Pro residues" evidence="6">
    <location>
        <begin position="484"/>
        <end position="499"/>
    </location>
</feature>
<feature type="compositionally biased region" description="Polar residues" evidence="6">
    <location>
        <begin position="1"/>
        <end position="11"/>
    </location>
</feature>
<comment type="caution">
    <text evidence="9">The sequence shown here is derived from an EMBL/GenBank/DDBJ whole genome shotgun (WGS) entry which is preliminary data.</text>
</comment>
<dbReference type="AlphaFoldDB" id="A0A927ICF7"/>
<organism evidence="9 10">
    <name type="scientific">Streptomyces chumphonensis</name>
    <dbReference type="NCBI Taxonomy" id="1214925"/>
    <lineage>
        <taxon>Bacteria</taxon>
        <taxon>Bacillati</taxon>
        <taxon>Actinomycetota</taxon>
        <taxon>Actinomycetes</taxon>
        <taxon>Kitasatosporales</taxon>
        <taxon>Streptomycetaceae</taxon>
        <taxon>Streptomyces</taxon>
    </lineage>
</organism>
<sequence length="574" mass="60879">MTENRGGTSLSVLFAEPESRPPHPASAEDTGPPPGAPRGSGTDGPEARRLLRLAVLPAGLTAVVAAALVGWLLRAGDVLTGPARGSATVGTVLATATALCCAIVMGAAYAAWTQARSTTARYAALRREADRNQEALRALLARLERGDPPARPDLPLVPEPEGDAFDLLAHACTLAQRTAEAAVVEAASLARGGEVDGEERVEVFVNLARRLQSLVHREIELLDELENDVEDPDLLKGLFQVDHLATRVRRHAENLAVLGGGVSRRQWTRPVPATEVLRSAIAEVEQYPRVKLVPPVQGTVRGHAVADVIHLLAELVENATVFSSPRTSVSLRAQYVTAGLAVEVEDRGLGMTGAELARMNALLADPRRVNVRELLGDGRIGLFVVSQLARRHGIAVRLQGNIYGGVQAVLVLPKTLLGDPADDGAEADGLQPDGLPPDDGPDDHPPAPDGYAPDASWAPPALPGNVPPPPAPHGATPLDVPAPRAAPAPPFPSGGPYPHPQDRPQLPRRRRQEHPVPELRDPPRGSREHDHDEPEPDPGLIVAYRRGTGLAEDRSTARPVDPLDVPGLFPDGLR</sequence>
<evidence type="ECO:0000256" key="3">
    <source>
        <dbReference type="ARBA" id="ARBA00022553"/>
    </source>
</evidence>
<keyword evidence="10" id="KW-1185">Reference proteome</keyword>
<feature type="compositionally biased region" description="Basic and acidic residues" evidence="6">
    <location>
        <begin position="513"/>
        <end position="532"/>
    </location>
</feature>
<feature type="transmembrane region" description="Helical" evidence="7">
    <location>
        <begin position="51"/>
        <end position="73"/>
    </location>
</feature>
<feature type="transmembrane region" description="Helical" evidence="7">
    <location>
        <begin position="85"/>
        <end position="112"/>
    </location>
</feature>
<feature type="compositionally biased region" description="Pro residues" evidence="6">
    <location>
        <begin position="460"/>
        <end position="472"/>
    </location>
</feature>
<evidence type="ECO:0000256" key="6">
    <source>
        <dbReference type="SAM" id="MobiDB-lite"/>
    </source>
</evidence>
<evidence type="ECO:0000259" key="8">
    <source>
        <dbReference type="Pfam" id="PF02518"/>
    </source>
</evidence>
<feature type="compositionally biased region" description="Low complexity" evidence="6">
    <location>
        <begin position="449"/>
        <end position="459"/>
    </location>
</feature>
<keyword evidence="4" id="KW-0808">Transferase</keyword>
<dbReference type="Pfam" id="PF02518">
    <property type="entry name" value="HATPase_c"/>
    <property type="match status" value="1"/>
</dbReference>
<dbReference type="InterPro" id="IPR003594">
    <property type="entry name" value="HATPase_dom"/>
</dbReference>
<dbReference type="PANTHER" id="PTHR45436">
    <property type="entry name" value="SENSOR HISTIDINE KINASE YKOH"/>
    <property type="match status" value="1"/>
</dbReference>
<dbReference type="GO" id="GO:0005886">
    <property type="term" value="C:plasma membrane"/>
    <property type="evidence" value="ECO:0007669"/>
    <property type="project" value="TreeGrafter"/>
</dbReference>
<keyword evidence="5 9" id="KW-0418">Kinase</keyword>
<name>A0A927ICF7_9ACTN</name>
<gene>
    <name evidence="9" type="ORF">IF129_06455</name>
</gene>
<dbReference type="PANTHER" id="PTHR45436:SF5">
    <property type="entry name" value="SENSOR HISTIDINE KINASE TRCS"/>
    <property type="match status" value="1"/>
</dbReference>
<evidence type="ECO:0000256" key="4">
    <source>
        <dbReference type="ARBA" id="ARBA00022679"/>
    </source>
</evidence>
<dbReference type="EC" id="2.7.13.3" evidence="2"/>